<keyword evidence="4" id="KW-0964">Secreted</keyword>
<keyword evidence="6" id="KW-0472">Membrane</keyword>
<evidence type="ECO:0000256" key="8">
    <source>
        <dbReference type="SAM" id="MobiDB-lite"/>
    </source>
</evidence>
<evidence type="ECO:0000313" key="9">
    <source>
        <dbReference type="EMBL" id="RGS37166.1"/>
    </source>
</evidence>
<organism evidence="9 10">
    <name type="scientific">Roseburia hominis</name>
    <dbReference type="NCBI Taxonomy" id="301301"/>
    <lineage>
        <taxon>Bacteria</taxon>
        <taxon>Bacillati</taxon>
        <taxon>Bacillota</taxon>
        <taxon>Clostridia</taxon>
        <taxon>Lachnospirales</taxon>
        <taxon>Lachnospiraceae</taxon>
        <taxon>Roseburia</taxon>
    </lineage>
</organism>
<evidence type="ECO:0000256" key="7">
    <source>
        <dbReference type="ARBA" id="ARBA00023237"/>
    </source>
</evidence>
<evidence type="ECO:0000256" key="4">
    <source>
        <dbReference type="ARBA" id="ARBA00022525"/>
    </source>
</evidence>
<comment type="subcellular location">
    <subcellularLocation>
        <location evidence="1">Cell envelope</location>
    </subcellularLocation>
    <subcellularLocation>
        <location evidence="2">Cell outer membrane</location>
    </subcellularLocation>
    <subcellularLocation>
        <location evidence="3">Secreted</location>
    </subcellularLocation>
</comment>
<comment type="caution">
    <text evidence="9">The sequence shown here is derived from an EMBL/GenBank/DDBJ whole genome shotgun (WGS) entry which is preliminary data.</text>
</comment>
<evidence type="ECO:0000256" key="1">
    <source>
        <dbReference type="ARBA" id="ARBA00004196"/>
    </source>
</evidence>
<proteinExistence type="predicted"/>
<accession>A0A395V7Y6</accession>
<dbReference type="InterPro" id="IPR003368">
    <property type="entry name" value="POMP_repeat"/>
</dbReference>
<keyword evidence="5" id="KW-0732">Signal</keyword>
<dbReference type="GO" id="GO:0009279">
    <property type="term" value="C:cell outer membrane"/>
    <property type="evidence" value="ECO:0007669"/>
    <property type="project" value="UniProtKB-SubCell"/>
</dbReference>
<protein>
    <submittedName>
        <fullName evidence="9">Uncharacterized protein</fullName>
    </submittedName>
</protein>
<evidence type="ECO:0000256" key="5">
    <source>
        <dbReference type="ARBA" id="ARBA00022729"/>
    </source>
</evidence>
<name>A0A395V7Y6_9FIRM</name>
<evidence type="ECO:0000313" key="10">
    <source>
        <dbReference type="Proteomes" id="UP000266172"/>
    </source>
</evidence>
<dbReference type="EMBL" id="QRVL01000018">
    <property type="protein sequence ID" value="RGS37166.1"/>
    <property type="molecule type" value="Genomic_DNA"/>
</dbReference>
<dbReference type="NCBIfam" id="TIGR01376">
    <property type="entry name" value="POMP_repeat"/>
    <property type="match status" value="1"/>
</dbReference>
<evidence type="ECO:0000256" key="3">
    <source>
        <dbReference type="ARBA" id="ARBA00004613"/>
    </source>
</evidence>
<evidence type="ECO:0000256" key="6">
    <source>
        <dbReference type="ARBA" id="ARBA00023136"/>
    </source>
</evidence>
<reference evidence="9 10" key="1">
    <citation type="submission" date="2018-08" db="EMBL/GenBank/DDBJ databases">
        <title>A genome reference for cultivated species of the human gut microbiota.</title>
        <authorList>
            <person name="Zou Y."/>
            <person name="Xue W."/>
            <person name="Luo G."/>
        </authorList>
    </citation>
    <scope>NUCLEOTIDE SEQUENCE [LARGE SCALE GENOMIC DNA]</scope>
    <source>
        <strain evidence="9 10">AF22-12AC</strain>
    </source>
</reference>
<gene>
    <name evidence="9" type="ORF">DWX93_14815</name>
</gene>
<sequence>MGCGNRGDAVFEKNNSTGKGK</sequence>
<dbReference type="AlphaFoldDB" id="A0A395V7Y6"/>
<keyword evidence="7" id="KW-0998">Cell outer membrane</keyword>
<dbReference type="Proteomes" id="UP000266172">
    <property type="component" value="Unassembled WGS sequence"/>
</dbReference>
<evidence type="ECO:0000256" key="2">
    <source>
        <dbReference type="ARBA" id="ARBA00004442"/>
    </source>
</evidence>
<feature type="region of interest" description="Disordered" evidence="8">
    <location>
        <begin position="1"/>
        <end position="21"/>
    </location>
</feature>
<dbReference type="GO" id="GO:0005576">
    <property type="term" value="C:extracellular region"/>
    <property type="evidence" value="ECO:0007669"/>
    <property type="project" value="UniProtKB-SubCell"/>
</dbReference>